<dbReference type="EMBL" id="CP042467">
    <property type="protein sequence ID" value="QED25940.1"/>
    <property type="molecule type" value="Genomic_DNA"/>
</dbReference>
<organism evidence="2 3">
    <name type="scientific">Microvenator marinus</name>
    <dbReference type="NCBI Taxonomy" id="2600177"/>
    <lineage>
        <taxon>Bacteria</taxon>
        <taxon>Deltaproteobacteria</taxon>
        <taxon>Bradymonadales</taxon>
        <taxon>Microvenatoraceae</taxon>
        <taxon>Microvenator</taxon>
    </lineage>
</organism>
<keyword evidence="3" id="KW-1185">Reference proteome</keyword>
<dbReference type="InterPro" id="IPR012359">
    <property type="entry name" value="MazG-related_YpjD"/>
</dbReference>
<evidence type="ECO:0000313" key="3">
    <source>
        <dbReference type="Proteomes" id="UP000321595"/>
    </source>
</evidence>
<dbReference type="PIRSF" id="PIRSF029904">
    <property type="entry name" value="UCP029904_pph"/>
    <property type="match status" value="1"/>
</dbReference>
<dbReference type="PANTHER" id="PTHR42692">
    <property type="entry name" value="NUCLEOTIDE PYROPHOSPHOHYDROLASE"/>
    <property type="match status" value="1"/>
</dbReference>
<dbReference type="AlphaFoldDB" id="A0A5B8XJJ5"/>
<dbReference type="GO" id="GO:0016787">
    <property type="term" value="F:hydrolase activity"/>
    <property type="evidence" value="ECO:0007669"/>
    <property type="project" value="UniProtKB-KW"/>
</dbReference>
<dbReference type="CDD" id="cd11531">
    <property type="entry name" value="NTP-PPase_BsYpjD"/>
    <property type="match status" value="1"/>
</dbReference>
<dbReference type="SUPFAM" id="SSF101386">
    <property type="entry name" value="all-alpha NTP pyrophosphatases"/>
    <property type="match status" value="1"/>
</dbReference>
<feature type="domain" description="NTP pyrophosphohydrolase MazG-like" evidence="1">
    <location>
        <begin position="23"/>
        <end position="101"/>
    </location>
</feature>
<keyword evidence="2" id="KW-0378">Hydrolase</keyword>
<dbReference type="InterPro" id="IPR004518">
    <property type="entry name" value="MazG-like_dom"/>
</dbReference>
<sequence>MSLHELQSRVNAWMSQWKDGYWTPHENLARLTEEVGELAREINHSHGPKKKKKGEGEGSIAEELGDIIFVVVALANSMDIDLDAVMDATFAKYNVRDKDRFERNE</sequence>
<proteinExistence type="predicted"/>
<accession>A0A5B8XJJ5</accession>
<dbReference type="KEGG" id="bbae:FRD01_01420"/>
<dbReference type="PANTHER" id="PTHR42692:SF1">
    <property type="entry name" value="NUCLEOTIDE PYROPHOSPHOHYDROLASE"/>
    <property type="match status" value="1"/>
</dbReference>
<dbReference type="OrthoDB" id="9807397at2"/>
<gene>
    <name evidence="2" type="ORF">FRD01_01420</name>
</gene>
<evidence type="ECO:0000313" key="2">
    <source>
        <dbReference type="EMBL" id="QED25940.1"/>
    </source>
</evidence>
<dbReference type="Pfam" id="PF03819">
    <property type="entry name" value="MazG"/>
    <property type="match status" value="1"/>
</dbReference>
<dbReference type="InterPro" id="IPR047046">
    <property type="entry name" value="YpjD/YvdC"/>
</dbReference>
<dbReference type="Gene3D" id="1.10.287.1080">
    <property type="entry name" value="MazG-like"/>
    <property type="match status" value="1"/>
</dbReference>
<evidence type="ECO:0000259" key="1">
    <source>
        <dbReference type="Pfam" id="PF03819"/>
    </source>
</evidence>
<name>A0A5B8XJJ5_9DELT</name>
<reference evidence="2 3" key="1">
    <citation type="submission" date="2019-08" db="EMBL/GenBank/DDBJ databases">
        <authorList>
            <person name="Liang Q."/>
        </authorList>
    </citation>
    <scope>NUCLEOTIDE SEQUENCE [LARGE SCALE GENOMIC DNA]</scope>
    <source>
        <strain evidence="2 3">V1718</strain>
    </source>
</reference>
<dbReference type="RefSeq" id="WP_146956949.1">
    <property type="nucleotide sequence ID" value="NZ_CP042467.1"/>
</dbReference>
<dbReference type="Proteomes" id="UP000321595">
    <property type="component" value="Chromosome"/>
</dbReference>
<protein>
    <submittedName>
        <fullName evidence="2">Nucleotide pyrophosphohydrolase</fullName>
    </submittedName>
</protein>